<name>A0A2S6HFZ7_9FIRM</name>
<dbReference type="Proteomes" id="UP000237749">
    <property type="component" value="Unassembled WGS sequence"/>
</dbReference>
<sequence length="103" mass="12126">MDVVIDKISEIESAATSIMEHANEQKKAFAKEMDERTAAFDAQLEHETEKEIEKLRAGMEIKMNQRLKKQQDELQEILKAMEKNFEVHHTQYAEELFNNMIKE</sequence>
<keyword evidence="2" id="KW-1185">Reference proteome</keyword>
<organism evidence="1 2">
    <name type="scientific">Lacrimispora xylanisolvens</name>
    <dbReference type="NCBI Taxonomy" id="384636"/>
    <lineage>
        <taxon>Bacteria</taxon>
        <taxon>Bacillati</taxon>
        <taxon>Bacillota</taxon>
        <taxon>Clostridia</taxon>
        <taxon>Lachnospirales</taxon>
        <taxon>Lachnospiraceae</taxon>
        <taxon>Lacrimispora</taxon>
    </lineage>
</organism>
<gene>
    <name evidence="1" type="ORF">BXY41_11882</name>
</gene>
<reference evidence="1 2" key="1">
    <citation type="submission" date="2018-02" db="EMBL/GenBank/DDBJ databases">
        <title>Genomic Encyclopedia of Archaeal and Bacterial Type Strains, Phase II (KMG-II): from individual species to whole genera.</title>
        <authorList>
            <person name="Goeker M."/>
        </authorList>
    </citation>
    <scope>NUCLEOTIDE SEQUENCE [LARGE SCALE GENOMIC DNA]</scope>
    <source>
        <strain evidence="1 2">DSM 3808</strain>
    </source>
</reference>
<proteinExistence type="predicted"/>
<comment type="caution">
    <text evidence="1">The sequence shown here is derived from an EMBL/GenBank/DDBJ whole genome shotgun (WGS) entry which is preliminary data.</text>
</comment>
<dbReference type="RefSeq" id="WP_104439582.1">
    <property type="nucleotide sequence ID" value="NZ_PTJA01000018.1"/>
</dbReference>
<accession>A0A2S6HFZ7</accession>
<dbReference type="OrthoDB" id="1910836at2"/>
<dbReference type="Pfam" id="PF13113">
    <property type="entry name" value="DUF3970"/>
    <property type="match status" value="1"/>
</dbReference>
<evidence type="ECO:0000313" key="1">
    <source>
        <dbReference type="EMBL" id="PPK76392.1"/>
    </source>
</evidence>
<protein>
    <submittedName>
        <fullName evidence="1">Uncharacterized protein DUF3970</fullName>
    </submittedName>
</protein>
<dbReference type="AlphaFoldDB" id="A0A2S6HFZ7"/>
<evidence type="ECO:0000313" key="2">
    <source>
        <dbReference type="Proteomes" id="UP000237749"/>
    </source>
</evidence>
<dbReference type="InterPro" id="IPR025088">
    <property type="entry name" value="DUF3970"/>
</dbReference>
<dbReference type="EMBL" id="PTJA01000018">
    <property type="protein sequence ID" value="PPK76392.1"/>
    <property type="molecule type" value="Genomic_DNA"/>
</dbReference>